<feature type="compositionally biased region" description="Pro residues" evidence="1">
    <location>
        <begin position="11"/>
        <end position="21"/>
    </location>
</feature>
<feature type="region of interest" description="Disordered" evidence="1">
    <location>
        <begin position="1"/>
        <end position="23"/>
    </location>
</feature>
<name>A0A034VZ85_BACDO</name>
<dbReference type="OrthoDB" id="7999341at2759"/>
<organism evidence="2">
    <name type="scientific">Bactrocera dorsalis</name>
    <name type="common">Oriental fruit fly</name>
    <name type="synonym">Dacus dorsalis</name>
    <dbReference type="NCBI Taxonomy" id="27457"/>
    <lineage>
        <taxon>Eukaryota</taxon>
        <taxon>Metazoa</taxon>
        <taxon>Ecdysozoa</taxon>
        <taxon>Arthropoda</taxon>
        <taxon>Hexapoda</taxon>
        <taxon>Insecta</taxon>
        <taxon>Pterygota</taxon>
        <taxon>Neoptera</taxon>
        <taxon>Endopterygota</taxon>
        <taxon>Diptera</taxon>
        <taxon>Brachycera</taxon>
        <taxon>Muscomorpha</taxon>
        <taxon>Tephritoidea</taxon>
        <taxon>Tephritidae</taxon>
        <taxon>Bactrocera</taxon>
        <taxon>Bactrocera</taxon>
    </lineage>
</organism>
<proteinExistence type="predicted"/>
<feature type="compositionally biased region" description="Low complexity" evidence="1">
    <location>
        <begin position="331"/>
        <end position="346"/>
    </location>
</feature>
<evidence type="ECO:0000256" key="1">
    <source>
        <dbReference type="SAM" id="MobiDB-lite"/>
    </source>
</evidence>
<evidence type="ECO:0000313" key="2">
    <source>
        <dbReference type="EMBL" id="JAC48621.1"/>
    </source>
</evidence>
<gene>
    <name evidence="2" type="primary">GAGHB</name>
</gene>
<feature type="region of interest" description="Disordered" evidence="1">
    <location>
        <begin position="330"/>
        <end position="362"/>
    </location>
</feature>
<protein>
    <submittedName>
        <fullName evidence="2">Retrovirus-related Gag polyprotein from transposon HMS-Beagle</fullName>
    </submittedName>
</protein>
<reference evidence="2" key="1">
    <citation type="journal article" date="2014" name="BMC Genomics">
        <title>Characterizing the developmental transcriptome of the oriental fruit fly, Bactrocera dorsalis (Diptera: Tephritidae) through comparative genomic analysis with Drosophila melanogaster utilizing modENCODE datasets.</title>
        <authorList>
            <person name="Geib S.M."/>
            <person name="Calla B."/>
            <person name="Hall B."/>
            <person name="Hou S."/>
            <person name="Manoukis N.C."/>
        </authorList>
    </citation>
    <scope>NUCLEOTIDE SEQUENCE</scope>
    <source>
        <strain evidence="2">Punador</strain>
    </source>
</reference>
<dbReference type="EMBL" id="GAKP01010331">
    <property type="protein sequence ID" value="JAC48621.1"/>
    <property type="molecule type" value="Transcribed_RNA"/>
</dbReference>
<dbReference type="AlphaFoldDB" id="A0A034VZ85"/>
<accession>A0A034VZ85</accession>
<sequence>MANPNNLIRPPVLPSPNPNPAQPDLANQVRELLGQLLLTDGRNIIQSIIKNDMIPAPIVDQTIDERYRNNLSDMDKIPDVVRSLREFSGNPTEFSSWRKSVERILKIYENLIGTPKYFGILNVIRNKIVGKADAVLESYNTPLNWTAISKCLTTHYADKRDLSTLEYQMTCIIQGRRSVQSFYSQVYAHLSLILNKIACMEMSEESIQILSRTYREKALDTFVRGLSGDLSKLLGMKEPADLPEALHLCMKLENQNFRTTHANNYNTPYRMDRPQLPPKPQHQHFQRQVYTQPSQQYFHPELAYMPRTQQAFSPNAHRPQQFVQRTYQPFNSPQYNTYNNPQYNPYNNPPPRPLAQKPLPKPEPMDIDQSIRTNAINYANRPNFKYAGKRQEGPSSNFTNPPHKIQRNFHINCSQIQPEGPNSANPLEEPTYHHILDQDSLNYNQNQPEILDPTDIHFLE</sequence>